<evidence type="ECO:0000313" key="2">
    <source>
        <dbReference type="EMBL" id="MFD1880366.1"/>
    </source>
</evidence>
<dbReference type="RefSeq" id="WP_379139517.1">
    <property type="nucleotide sequence ID" value="NZ_JBHUEN010000005.1"/>
</dbReference>
<organism evidence="2 3">
    <name type="scientific">Paracoccus pacificus</name>
    <dbReference type="NCBI Taxonomy" id="1463598"/>
    <lineage>
        <taxon>Bacteria</taxon>
        <taxon>Pseudomonadati</taxon>
        <taxon>Pseudomonadota</taxon>
        <taxon>Alphaproteobacteria</taxon>
        <taxon>Rhodobacterales</taxon>
        <taxon>Paracoccaceae</taxon>
        <taxon>Paracoccus</taxon>
    </lineage>
</organism>
<comment type="caution">
    <text evidence="2">The sequence shown here is derived from an EMBL/GenBank/DDBJ whole genome shotgun (WGS) entry which is preliminary data.</text>
</comment>
<name>A0ABW4R2B3_9RHOB</name>
<evidence type="ECO:0000256" key="1">
    <source>
        <dbReference type="SAM" id="Phobius"/>
    </source>
</evidence>
<keyword evidence="1" id="KW-0812">Transmembrane</keyword>
<keyword evidence="1" id="KW-1133">Transmembrane helix</keyword>
<keyword evidence="3" id="KW-1185">Reference proteome</keyword>
<dbReference type="Proteomes" id="UP001597213">
    <property type="component" value="Unassembled WGS sequence"/>
</dbReference>
<keyword evidence="1" id="KW-0472">Membrane</keyword>
<accession>A0ABW4R2B3</accession>
<dbReference type="EMBL" id="JBHUEN010000005">
    <property type="protein sequence ID" value="MFD1880366.1"/>
    <property type="molecule type" value="Genomic_DNA"/>
</dbReference>
<gene>
    <name evidence="2" type="ORF">ACFSCT_01390</name>
</gene>
<protein>
    <submittedName>
        <fullName evidence="2">DUF1127 domain-containing protein</fullName>
    </submittedName>
</protein>
<sequence length="80" mass="9059">MSDFSSYDHAIRPNGLFSRIIAVPARAGSVIIAIAKSYADAVRRMQEIRAFNRLSDKQLAARGLTRQDITRHVYRDHMNA</sequence>
<proteinExistence type="predicted"/>
<reference evidence="3" key="1">
    <citation type="journal article" date="2019" name="Int. J. Syst. Evol. Microbiol.">
        <title>The Global Catalogue of Microorganisms (GCM) 10K type strain sequencing project: providing services to taxonomists for standard genome sequencing and annotation.</title>
        <authorList>
            <consortium name="The Broad Institute Genomics Platform"/>
            <consortium name="The Broad Institute Genome Sequencing Center for Infectious Disease"/>
            <person name="Wu L."/>
            <person name="Ma J."/>
        </authorList>
    </citation>
    <scope>NUCLEOTIDE SEQUENCE [LARGE SCALE GENOMIC DNA]</scope>
    <source>
        <strain evidence="3">CCUG 56029</strain>
    </source>
</reference>
<evidence type="ECO:0000313" key="3">
    <source>
        <dbReference type="Proteomes" id="UP001597213"/>
    </source>
</evidence>
<feature type="transmembrane region" description="Helical" evidence="1">
    <location>
        <begin position="20"/>
        <end position="39"/>
    </location>
</feature>